<proteinExistence type="predicted"/>
<evidence type="ECO:0000313" key="2">
    <source>
        <dbReference type="EMBL" id="OSX74191.1"/>
    </source>
</evidence>
<sequence>MPRHRPAVQPPGDGRTHTSVAPPKRPHSASMSHKRPCRHDEERLVPSPRALVGGRGRLATVAGGSATGTASAGTADTAGTAGAAGTVDAADTAGTAGTSSGNAAVAADFVGSGSGVPTPAPLVGRGLAITGRRRPPPVGAKA</sequence>
<feature type="compositionally biased region" description="Basic residues" evidence="1">
    <location>
        <begin position="24"/>
        <end position="37"/>
    </location>
</feature>
<accession>A0A1X6NZZ3</accession>
<evidence type="ECO:0000256" key="1">
    <source>
        <dbReference type="SAM" id="MobiDB-lite"/>
    </source>
</evidence>
<dbReference type="EMBL" id="KV918959">
    <property type="protein sequence ID" value="OSX74191.1"/>
    <property type="molecule type" value="Genomic_DNA"/>
</dbReference>
<feature type="compositionally biased region" description="Low complexity" evidence="1">
    <location>
        <begin position="59"/>
        <end position="79"/>
    </location>
</feature>
<dbReference type="AlphaFoldDB" id="A0A1X6NZZ3"/>
<name>A0A1X6NZZ3_PORUM</name>
<feature type="region of interest" description="Disordered" evidence="1">
    <location>
        <begin position="1"/>
        <end position="79"/>
    </location>
</feature>
<feature type="region of interest" description="Disordered" evidence="1">
    <location>
        <begin position="112"/>
        <end position="142"/>
    </location>
</feature>
<reference evidence="2 3" key="1">
    <citation type="submission" date="2017-03" db="EMBL/GenBank/DDBJ databases">
        <title>WGS assembly of Porphyra umbilicalis.</title>
        <authorList>
            <person name="Brawley S.H."/>
            <person name="Blouin N.A."/>
            <person name="Ficko-Blean E."/>
            <person name="Wheeler G.L."/>
            <person name="Lohr M."/>
            <person name="Goodson H.V."/>
            <person name="Jenkins J.W."/>
            <person name="Blaby-Haas C.E."/>
            <person name="Helliwell K.E."/>
            <person name="Chan C."/>
            <person name="Marriage T."/>
            <person name="Bhattacharya D."/>
            <person name="Klein A.S."/>
            <person name="Badis Y."/>
            <person name="Brodie J."/>
            <person name="Cao Y."/>
            <person name="Collen J."/>
            <person name="Dittami S.M."/>
            <person name="Gachon C.M."/>
            <person name="Green B.R."/>
            <person name="Karpowicz S."/>
            <person name="Kim J.W."/>
            <person name="Kudahl U."/>
            <person name="Lin S."/>
            <person name="Michel G."/>
            <person name="Mittag M."/>
            <person name="Olson B.J."/>
            <person name="Pangilinan J."/>
            <person name="Peng Y."/>
            <person name="Qiu H."/>
            <person name="Shu S."/>
            <person name="Singer J.T."/>
            <person name="Smith A.G."/>
            <person name="Sprecher B.N."/>
            <person name="Wagner V."/>
            <person name="Wang W."/>
            <person name="Wang Z.-Y."/>
            <person name="Yan J."/>
            <person name="Yarish C."/>
            <person name="Zoeuner-Riek S."/>
            <person name="Zhuang Y."/>
            <person name="Zou Y."/>
            <person name="Lindquist E.A."/>
            <person name="Grimwood J."/>
            <person name="Barry K."/>
            <person name="Rokhsar D.S."/>
            <person name="Schmutz J."/>
            <person name="Stiller J.W."/>
            <person name="Grossman A.R."/>
            <person name="Prochnik S.E."/>
        </authorList>
    </citation>
    <scope>NUCLEOTIDE SEQUENCE [LARGE SCALE GENOMIC DNA]</scope>
    <source>
        <strain evidence="2">4086291</strain>
    </source>
</reference>
<evidence type="ECO:0000313" key="3">
    <source>
        <dbReference type="Proteomes" id="UP000218209"/>
    </source>
</evidence>
<protein>
    <submittedName>
        <fullName evidence="2">Uncharacterized protein</fullName>
    </submittedName>
</protein>
<keyword evidence="3" id="KW-1185">Reference proteome</keyword>
<dbReference type="Proteomes" id="UP000218209">
    <property type="component" value="Unassembled WGS sequence"/>
</dbReference>
<organism evidence="2 3">
    <name type="scientific">Porphyra umbilicalis</name>
    <name type="common">Purple laver</name>
    <name type="synonym">Red alga</name>
    <dbReference type="NCBI Taxonomy" id="2786"/>
    <lineage>
        <taxon>Eukaryota</taxon>
        <taxon>Rhodophyta</taxon>
        <taxon>Bangiophyceae</taxon>
        <taxon>Bangiales</taxon>
        <taxon>Bangiaceae</taxon>
        <taxon>Porphyra</taxon>
    </lineage>
</organism>
<gene>
    <name evidence="2" type="ORF">BU14_0303s0022</name>
</gene>